<proteinExistence type="predicted"/>
<keyword evidence="3" id="KW-1185">Reference proteome</keyword>
<dbReference type="AlphaFoldDB" id="A0A934UY26"/>
<dbReference type="SUPFAM" id="SSF46785">
    <property type="entry name" value="Winged helix' DNA-binding domain"/>
    <property type="match status" value="1"/>
</dbReference>
<accession>A0A934UY26</accession>
<dbReference type="Proteomes" id="UP000618733">
    <property type="component" value="Unassembled WGS sequence"/>
</dbReference>
<sequence length="227" mass="24445">MYRSPRGNRTRPLVRFIGVTYYVCVTRDYEGLRRKLDALSDRVAQLEAAHGGARPPGAKESAPYEAQPPKPDDGHRPPPDEAQPPTLDAETFWALHGVQQRLAGDPSTRGGAVMIVGSLTLPNGGPVAWHQIAGSDGLLTSDWSDQALSFSALGHPVRLELLRHILAGVHATADLAEVTALGTTGQLHHHLRQLLAAGWVRQSGRGSYEVPAARVVPLLACLTGSWR</sequence>
<protein>
    <submittedName>
        <fullName evidence="2">Helix-turn-helix transcriptional regulator</fullName>
    </submittedName>
</protein>
<dbReference type="EMBL" id="JAEHOI010000011">
    <property type="protein sequence ID" value="MBK0422765.1"/>
    <property type="molecule type" value="Genomic_DNA"/>
</dbReference>
<evidence type="ECO:0000256" key="1">
    <source>
        <dbReference type="SAM" id="MobiDB-lite"/>
    </source>
</evidence>
<feature type="region of interest" description="Disordered" evidence="1">
    <location>
        <begin position="47"/>
        <end position="86"/>
    </location>
</feature>
<dbReference type="InterPro" id="IPR011991">
    <property type="entry name" value="ArsR-like_HTH"/>
</dbReference>
<gene>
    <name evidence="2" type="ORF">JD292_11845</name>
</gene>
<dbReference type="Gene3D" id="1.10.10.10">
    <property type="entry name" value="Winged helix-like DNA-binding domain superfamily/Winged helix DNA-binding domain"/>
    <property type="match status" value="1"/>
</dbReference>
<name>A0A934UY26_9MICO</name>
<dbReference type="InterPro" id="IPR036388">
    <property type="entry name" value="WH-like_DNA-bd_sf"/>
</dbReference>
<evidence type="ECO:0000313" key="3">
    <source>
        <dbReference type="Proteomes" id="UP000618733"/>
    </source>
</evidence>
<organism evidence="2 3">
    <name type="scientific">Leucobacter edaphi</name>
    <dbReference type="NCBI Taxonomy" id="2796472"/>
    <lineage>
        <taxon>Bacteria</taxon>
        <taxon>Bacillati</taxon>
        <taxon>Actinomycetota</taxon>
        <taxon>Actinomycetes</taxon>
        <taxon>Micrococcales</taxon>
        <taxon>Microbacteriaceae</taxon>
        <taxon>Leucobacter</taxon>
    </lineage>
</organism>
<reference evidence="2" key="1">
    <citation type="submission" date="2020-12" db="EMBL/GenBank/DDBJ databases">
        <title>Leucobacter sp. CAS2, isolated from Chromium sludge.</title>
        <authorList>
            <person name="Xu Z."/>
        </authorList>
    </citation>
    <scope>NUCLEOTIDE SEQUENCE</scope>
    <source>
        <strain evidence="2">CSA2</strain>
    </source>
</reference>
<dbReference type="InterPro" id="IPR036390">
    <property type="entry name" value="WH_DNA-bd_sf"/>
</dbReference>
<dbReference type="CDD" id="cd00090">
    <property type="entry name" value="HTH_ARSR"/>
    <property type="match status" value="1"/>
</dbReference>
<comment type="caution">
    <text evidence="2">The sequence shown here is derived from an EMBL/GenBank/DDBJ whole genome shotgun (WGS) entry which is preliminary data.</text>
</comment>
<feature type="compositionally biased region" description="Basic and acidic residues" evidence="1">
    <location>
        <begin position="70"/>
        <end position="79"/>
    </location>
</feature>
<evidence type="ECO:0000313" key="2">
    <source>
        <dbReference type="EMBL" id="MBK0422765.1"/>
    </source>
</evidence>